<sequence>MQPYLEQLHSLKVFAKLRFPSAYQRCLNYFHDRPQKRVQAVKKLLQALCLSCFFLDL</sequence>
<comment type="caution">
    <text evidence="1">The sequence shown here is derived from an EMBL/GenBank/DDBJ whole genome shotgun (WGS) entry which is preliminary data.</text>
</comment>
<evidence type="ECO:0000313" key="1">
    <source>
        <dbReference type="EMBL" id="EDM28534.1"/>
    </source>
</evidence>
<dbReference type="EMBL" id="ABCK01000005">
    <property type="protein sequence ID" value="EDM28534.1"/>
    <property type="molecule type" value="Genomic_DNA"/>
</dbReference>
<name>A6DJ98_9BACT</name>
<keyword evidence="2" id="KW-1185">Reference proteome</keyword>
<organism evidence="1 2">
    <name type="scientific">Lentisphaera araneosa HTCC2155</name>
    <dbReference type="NCBI Taxonomy" id="313628"/>
    <lineage>
        <taxon>Bacteria</taxon>
        <taxon>Pseudomonadati</taxon>
        <taxon>Lentisphaerota</taxon>
        <taxon>Lentisphaeria</taxon>
        <taxon>Lentisphaerales</taxon>
        <taxon>Lentisphaeraceae</taxon>
        <taxon>Lentisphaera</taxon>
    </lineage>
</organism>
<dbReference type="Proteomes" id="UP000004947">
    <property type="component" value="Unassembled WGS sequence"/>
</dbReference>
<evidence type="ECO:0000313" key="2">
    <source>
        <dbReference type="Proteomes" id="UP000004947"/>
    </source>
</evidence>
<dbReference type="AlphaFoldDB" id="A6DJ98"/>
<protein>
    <submittedName>
        <fullName evidence="1">Uncharacterized protein</fullName>
    </submittedName>
</protein>
<accession>A6DJ98</accession>
<reference evidence="1 2" key="1">
    <citation type="journal article" date="2010" name="J. Bacteriol.">
        <title>Genome sequence of Lentisphaera araneosa HTCC2155T, the type species of the order Lentisphaerales in the phylum Lentisphaerae.</title>
        <authorList>
            <person name="Thrash J.C."/>
            <person name="Cho J.C."/>
            <person name="Vergin K.L."/>
            <person name="Morris R.M."/>
            <person name="Giovannoni S.J."/>
        </authorList>
    </citation>
    <scope>NUCLEOTIDE SEQUENCE [LARGE SCALE GENOMIC DNA]</scope>
    <source>
        <strain evidence="1 2">HTCC2155</strain>
    </source>
</reference>
<proteinExistence type="predicted"/>
<gene>
    <name evidence="1" type="ORF">LNTAR_11476</name>
</gene>